<gene>
    <name evidence="1" type="ORF">AVEN_196997_1</name>
</gene>
<reference evidence="1 2" key="1">
    <citation type="journal article" date="2019" name="Sci. Rep.">
        <title>Orb-weaving spider Araneus ventricosus genome elucidates the spidroin gene catalogue.</title>
        <authorList>
            <person name="Kono N."/>
            <person name="Nakamura H."/>
            <person name="Ohtoshi R."/>
            <person name="Moran D.A.P."/>
            <person name="Shinohara A."/>
            <person name="Yoshida Y."/>
            <person name="Fujiwara M."/>
            <person name="Mori M."/>
            <person name="Tomita M."/>
            <person name="Arakawa K."/>
        </authorList>
    </citation>
    <scope>NUCLEOTIDE SEQUENCE [LARGE SCALE GENOMIC DNA]</scope>
</reference>
<accession>A0A4Y2EEA7</accession>
<keyword evidence="2" id="KW-1185">Reference proteome</keyword>
<dbReference type="Proteomes" id="UP000499080">
    <property type="component" value="Unassembled WGS sequence"/>
</dbReference>
<comment type="caution">
    <text evidence="1">The sequence shown here is derived from an EMBL/GenBank/DDBJ whole genome shotgun (WGS) entry which is preliminary data.</text>
</comment>
<dbReference type="AlphaFoldDB" id="A0A4Y2EEA7"/>
<evidence type="ECO:0000313" key="1">
    <source>
        <dbReference type="EMBL" id="GBM26174.1"/>
    </source>
</evidence>
<proteinExistence type="predicted"/>
<sequence>MLNWLPSSIYVINVVKDCVIFSEGLKPFPYLTLFCRDTSVTFLPQFTYPPPAYYGYPGPQYMTANPGQTALVYHPERYRPDGTDMAMGMLGGAAVGSLMWGPLLWW</sequence>
<evidence type="ECO:0000313" key="2">
    <source>
        <dbReference type="Proteomes" id="UP000499080"/>
    </source>
</evidence>
<name>A0A4Y2EEA7_ARAVE</name>
<organism evidence="1 2">
    <name type="scientific">Araneus ventricosus</name>
    <name type="common">Orbweaver spider</name>
    <name type="synonym">Epeira ventricosa</name>
    <dbReference type="NCBI Taxonomy" id="182803"/>
    <lineage>
        <taxon>Eukaryota</taxon>
        <taxon>Metazoa</taxon>
        <taxon>Ecdysozoa</taxon>
        <taxon>Arthropoda</taxon>
        <taxon>Chelicerata</taxon>
        <taxon>Arachnida</taxon>
        <taxon>Araneae</taxon>
        <taxon>Araneomorphae</taxon>
        <taxon>Entelegynae</taxon>
        <taxon>Araneoidea</taxon>
        <taxon>Araneidae</taxon>
        <taxon>Araneus</taxon>
    </lineage>
</organism>
<protein>
    <submittedName>
        <fullName evidence="1">Uncharacterized protein</fullName>
    </submittedName>
</protein>
<dbReference type="EMBL" id="BGPR01000555">
    <property type="protein sequence ID" value="GBM26174.1"/>
    <property type="molecule type" value="Genomic_DNA"/>
</dbReference>